<keyword evidence="4" id="KW-0805">Transcription regulation</keyword>
<dbReference type="SUPFAM" id="SSF57701">
    <property type="entry name" value="Zn2/Cys6 DNA-binding domain"/>
    <property type="match status" value="1"/>
</dbReference>
<dbReference type="InterPro" id="IPR001138">
    <property type="entry name" value="Zn2Cys6_DnaBD"/>
</dbReference>
<evidence type="ECO:0000313" key="11">
    <source>
        <dbReference type="Proteomes" id="UP000182658"/>
    </source>
</evidence>
<evidence type="ECO:0000313" key="10">
    <source>
        <dbReference type="EMBL" id="OIW32929.1"/>
    </source>
</evidence>
<dbReference type="FunCoup" id="A0A1J7JHT8">
    <property type="interactions" value="186"/>
</dbReference>
<dbReference type="GO" id="GO:0003677">
    <property type="term" value="F:DNA binding"/>
    <property type="evidence" value="ECO:0007669"/>
    <property type="project" value="UniProtKB-KW"/>
</dbReference>
<comment type="subcellular location">
    <subcellularLocation>
        <location evidence="1">Nucleus</location>
    </subcellularLocation>
</comment>
<dbReference type="InParanoid" id="A0A1J7JHT8"/>
<organism evidence="10 11">
    <name type="scientific">Coniochaeta ligniaria NRRL 30616</name>
    <dbReference type="NCBI Taxonomy" id="1408157"/>
    <lineage>
        <taxon>Eukaryota</taxon>
        <taxon>Fungi</taxon>
        <taxon>Dikarya</taxon>
        <taxon>Ascomycota</taxon>
        <taxon>Pezizomycotina</taxon>
        <taxon>Sordariomycetes</taxon>
        <taxon>Sordariomycetidae</taxon>
        <taxon>Coniochaetales</taxon>
        <taxon>Coniochaetaceae</taxon>
        <taxon>Coniochaeta</taxon>
    </lineage>
</organism>
<evidence type="ECO:0000256" key="7">
    <source>
        <dbReference type="ARBA" id="ARBA00023242"/>
    </source>
</evidence>
<dbReference type="InterPro" id="IPR051615">
    <property type="entry name" value="Transcr_Regulatory_Elem"/>
</dbReference>
<dbReference type="GO" id="GO:0006351">
    <property type="term" value="P:DNA-templated transcription"/>
    <property type="evidence" value="ECO:0007669"/>
    <property type="project" value="InterPro"/>
</dbReference>
<keyword evidence="3" id="KW-0862">Zinc</keyword>
<dbReference type="OrthoDB" id="2154091at2759"/>
<dbReference type="Proteomes" id="UP000182658">
    <property type="component" value="Unassembled WGS sequence"/>
</dbReference>
<dbReference type="GO" id="GO:0005634">
    <property type="term" value="C:nucleus"/>
    <property type="evidence" value="ECO:0007669"/>
    <property type="project" value="UniProtKB-SubCell"/>
</dbReference>
<dbReference type="STRING" id="1408157.A0A1J7JHT8"/>
<dbReference type="PANTHER" id="PTHR31313">
    <property type="entry name" value="TY1 ENHANCER ACTIVATOR"/>
    <property type="match status" value="1"/>
</dbReference>
<keyword evidence="2" id="KW-0479">Metal-binding</keyword>
<evidence type="ECO:0000256" key="6">
    <source>
        <dbReference type="ARBA" id="ARBA00023163"/>
    </source>
</evidence>
<reference evidence="10 11" key="1">
    <citation type="submission" date="2016-10" db="EMBL/GenBank/DDBJ databases">
        <title>Draft genome sequence of Coniochaeta ligniaria NRRL30616, a lignocellulolytic fungus for bioabatement of inhibitors in plant biomass hydrolysates.</title>
        <authorList>
            <consortium name="DOE Joint Genome Institute"/>
            <person name="Jimenez D.J."/>
            <person name="Hector R.E."/>
            <person name="Riley R."/>
            <person name="Sun H."/>
            <person name="Grigoriev I.V."/>
            <person name="Van Elsas J.D."/>
            <person name="Nichols N.N."/>
        </authorList>
    </citation>
    <scope>NUCLEOTIDE SEQUENCE [LARGE SCALE GENOMIC DNA]</scope>
    <source>
        <strain evidence="10 11">NRRL 30616</strain>
    </source>
</reference>
<keyword evidence="7" id="KW-0539">Nucleus</keyword>
<dbReference type="GO" id="GO:0000981">
    <property type="term" value="F:DNA-binding transcription factor activity, RNA polymerase II-specific"/>
    <property type="evidence" value="ECO:0007669"/>
    <property type="project" value="InterPro"/>
</dbReference>
<dbReference type="Gene3D" id="4.10.240.10">
    <property type="entry name" value="Zn(2)-C6 fungal-type DNA-binding domain"/>
    <property type="match status" value="1"/>
</dbReference>
<keyword evidence="6" id="KW-0804">Transcription</keyword>
<dbReference type="PANTHER" id="PTHR31313:SF81">
    <property type="entry name" value="TY1 ENHANCER ACTIVATOR"/>
    <property type="match status" value="1"/>
</dbReference>
<name>A0A1J7JHT8_9PEZI</name>
<sequence length="711" mass="78839">MSNAPPHLKAEPQSKRKKVSTACLPCRKRKVRCDGRVPSCLACQIHGTTCAYDFERDSRKTPSKAYISALKARIAALERCLDDLLVAETVEEREQLIVLLREQRHRRDQAADAGVFGSTTAESEASVVLDAQKDSGEEDDVLREMTSLMTRLHVDNEGVIYSAGATSNISDMKPSRRHHAALSDESVSPPAHSPPMMGLQPVQLTPLEHHLLRLYFTWQHPVFYLFSPDRFLRDLSCGGGPCFSPLLLSTMLAIGCHHSDHVDASRGDEYFAQAKTLLASELERPSLTTCQALVMMGTREAGCGKDRGSGWLYSGMGFRMAVDLGIHLNSRELHNLGYLSAEAVEERELTFWGSFVADKGWTAYLGRPESLPCSNIAQGVPLPTQAAGTSHVPWRVYTDSDLSDLTVVDSSTSLSTSSDLAAFRHLSTLVAILGAIVRDLYHKDQSDTSPRHHVSSRTVQPIVVSALHTRLLNWHHELPQYMRLSAHQSAPTPTPVVLLVHMFYHAAIILLFRPFIHRTGSSHHCGPSTTSPLETCTASALTITRCLQQYRRLYTLRRYVDWLIHAVLTAATIHVINAAPGLGCNTAPASKGNIACEPKEAIRRLQETMTALSEMGRAWKAANRCFLQVKAWVERYGIEMGLDIDEQKSITPKEEYLPSPGLKDKALGPFVASDATPDQWSFSEPIWDNLEFDAAGLSLPEYDMEFWDMAE</sequence>
<accession>A0A1J7JHT8</accession>
<evidence type="ECO:0000256" key="4">
    <source>
        <dbReference type="ARBA" id="ARBA00023015"/>
    </source>
</evidence>
<dbReference type="PROSITE" id="PS50048">
    <property type="entry name" value="ZN2_CY6_FUNGAL_2"/>
    <property type="match status" value="1"/>
</dbReference>
<keyword evidence="5" id="KW-0238">DNA-binding</keyword>
<proteinExistence type="predicted"/>
<feature type="domain" description="Zn(2)-C6 fungal-type" evidence="9">
    <location>
        <begin position="22"/>
        <end position="52"/>
    </location>
</feature>
<dbReference type="GO" id="GO:0008270">
    <property type="term" value="F:zinc ion binding"/>
    <property type="evidence" value="ECO:0007669"/>
    <property type="project" value="InterPro"/>
</dbReference>
<gene>
    <name evidence="10" type="ORF">CONLIGDRAFT_590068</name>
</gene>
<dbReference type="AlphaFoldDB" id="A0A1J7JHT8"/>
<protein>
    <recommendedName>
        <fullName evidence="9">Zn(2)-C6 fungal-type domain-containing protein</fullName>
    </recommendedName>
</protein>
<evidence type="ECO:0000256" key="8">
    <source>
        <dbReference type="SAM" id="MobiDB-lite"/>
    </source>
</evidence>
<dbReference type="InterPro" id="IPR036864">
    <property type="entry name" value="Zn2-C6_fun-type_DNA-bd_sf"/>
</dbReference>
<dbReference type="CDD" id="cd12148">
    <property type="entry name" value="fungal_TF_MHR"/>
    <property type="match status" value="1"/>
</dbReference>
<evidence type="ECO:0000256" key="3">
    <source>
        <dbReference type="ARBA" id="ARBA00022833"/>
    </source>
</evidence>
<dbReference type="EMBL" id="KV875094">
    <property type="protein sequence ID" value="OIW32929.1"/>
    <property type="molecule type" value="Genomic_DNA"/>
</dbReference>
<evidence type="ECO:0000259" key="9">
    <source>
        <dbReference type="PROSITE" id="PS50048"/>
    </source>
</evidence>
<dbReference type="Pfam" id="PF04082">
    <property type="entry name" value="Fungal_trans"/>
    <property type="match status" value="1"/>
</dbReference>
<dbReference type="SMART" id="SM00066">
    <property type="entry name" value="GAL4"/>
    <property type="match status" value="1"/>
</dbReference>
<evidence type="ECO:0000256" key="5">
    <source>
        <dbReference type="ARBA" id="ARBA00023125"/>
    </source>
</evidence>
<evidence type="ECO:0000256" key="1">
    <source>
        <dbReference type="ARBA" id="ARBA00004123"/>
    </source>
</evidence>
<evidence type="ECO:0000256" key="2">
    <source>
        <dbReference type="ARBA" id="ARBA00022723"/>
    </source>
</evidence>
<feature type="region of interest" description="Disordered" evidence="8">
    <location>
        <begin position="172"/>
        <end position="194"/>
    </location>
</feature>
<dbReference type="InterPro" id="IPR007219">
    <property type="entry name" value="XnlR_reg_dom"/>
</dbReference>
<dbReference type="SMART" id="SM00906">
    <property type="entry name" value="Fungal_trans"/>
    <property type="match status" value="1"/>
</dbReference>
<keyword evidence="11" id="KW-1185">Reference proteome</keyword>
<dbReference type="PROSITE" id="PS00463">
    <property type="entry name" value="ZN2_CY6_FUNGAL_1"/>
    <property type="match status" value="1"/>
</dbReference>
<dbReference type="Pfam" id="PF00172">
    <property type="entry name" value="Zn_clus"/>
    <property type="match status" value="1"/>
</dbReference>
<dbReference type="CDD" id="cd00067">
    <property type="entry name" value="GAL4"/>
    <property type="match status" value="1"/>
</dbReference>